<dbReference type="Proteomes" id="UP000298138">
    <property type="component" value="Unassembled WGS sequence"/>
</dbReference>
<evidence type="ECO:0000256" key="2">
    <source>
        <dbReference type="SAM" id="SignalP"/>
    </source>
</evidence>
<feature type="compositionally biased region" description="Polar residues" evidence="1">
    <location>
        <begin position="31"/>
        <end position="45"/>
    </location>
</feature>
<organism evidence="3 4">
    <name type="scientific">Ascodesmis nigricans</name>
    <dbReference type="NCBI Taxonomy" id="341454"/>
    <lineage>
        <taxon>Eukaryota</taxon>
        <taxon>Fungi</taxon>
        <taxon>Dikarya</taxon>
        <taxon>Ascomycota</taxon>
        <taxon>Pezizomycotina</taxon>
        <taxon>Pezizomycetes</taxon>
        <taxon>Pezizales</taxon>
        <taxon>Ascodesmidaceae</taxon>
        <taxon>Ascodesmis</taxon>
    </lineage>
</organism>
<sequence>MKVSAVVLVAFSALAAAQTGTLRPTGGLAPSNGTSTLKPTSSGVKTPSPPSATPSDKDEDKSAAGVNAANSVAALVLAAENNMNGHLKEYDVF</sequence>
<feature type="region of interest" description="Disordered" evidence="1">
    <location>
        <begin position="21"/>
        <end position="65"/>
    </location>
</feature>
<dbReference type="InParanoid" id="A0A4S2MQI9"/>
<dbReference type="EMBL" id="ML220131">
    <property type="protein sequence ID" value="TGZ79506.1"/>
    <property type="molecule type" value="Genomic_DNA"/>
</dbReference>
<evidence type="ECO:0000256" key="1">
    <source>
        <dbReference type="SAM" id="MobiDB-lite"/>
    </source>
</evidence>
<evidence type="ECO:0000313" key="3">
    <source>
        <dbReference type="EMBL" id="TGZ79506.1"/>
    </source>
</evidence>
<feature type="signal peptide" evidence="2">
    <location>
        <begin position="1"/>
        <end position="17"/>
    </location>
</feature>
<proteinExistence type="predicted"/>
<keyword evidence="4" id="KW-1185">Reference proteome</keyword>
<keyword evidence="2" id="KW-0732">Signal</keyword>
<protein>
    <submittedName>
        <fullName evidence="3">Uncharacterized protein</fullName>
    </submittedName>
</protein>
<name>A0A4S2MQI9_9PEZI</name>
<reference evidence="3 4" key="1">
    <citation type="submission" date="2019-04" db="EMBL/GenBank/DDBJ databases">
        <title>Comparative genomics and transcriptomics to analyze fruiting body development in filamentous ascomycetes.</title>
        <authorList>
            <consortium name="DOE Joint Genome Institute"/>
            <person name="Lutkenhaus R."/>
            <person name="Traeger S."/>
            <person name="Breuer J."/>
            <person name="Kuo A."/>
            <person name="Lipzen A."/>
            <person name="Pangilinan J."/>
            <person name="Dilworth D."/>
            <person name="Sandor L."/>
            <person name="Poggeler S."/>
            <person name="Barry K."/>
            <person name="Grigoriev I.V."/>
            <person name="Nowrousian M."/>
        </authorList>
    </citation>
    <scope>NUCLEOTIDE SEQUENCE [LARGE SCALE GENOMIC DNA]</scope>
    <source>
        <strain evidence="3 4">CBS 389.68</strain>
    </source>
</reference>
<feature type="chain" id="PRO_5020711503" evidence="2">
    <location>
        <begin position="18"/>
        <end position="93"/>
    </location>
</feature>
<evidence type="ECO:0000313" key="4">
    <source>
        <dbReference type="Proteomes" id="UP000298138"/>
    </source>
</evidence>
<dbReference type="AlphaFoldDB" id="A0A4S2MQI9"/>
<accession>A0A4S2MQI9</accession>
<gene>
    <name evidence="3" type="ORF">EX30DRAFT_397083</name>
</gene>